<dbReference type="RefSeq" id="XP_028477908.1">
    <property type="nucleotide sequence ID" value="XM_028621456.1"/>
</dbReference>
<evidence type="ECO:0000313" key="2">
    <source>
        <dbReference type="Proteomes" id="UP000279236"/>
    </source>
</evidence>
<evidence type="ECO:0008006" key="3">
    <source>
        <dbReference type="Google" id="ProtNLM"/>
    </source>
</evidence>
<gene>
    <name evidence="1" type="ORF">EHS24_005981</name>
</gene>
<dbReference type="EMBL" id="RSCE01000003">
    <property type="protein sequence ID" value="RSH84460.1"/>
    <property type="molecule type" value="Genomic_DNA"/>
</dbReference>
<organism evidence="1 2">
    <name type="scientific">Apiotrichum porosum</name>
    <dbReference type="NCBI Taxonomy" id="105984"/>
    <lineage>
        <taxon>Eukaryota</taxon>
        <taxon>Fungi</taxon>
        <taxon>Dikarya</taxon>
        <taxon>Basidiomycota</taxon>
        <taxon>Agaricomycotina</taxon>
        <taxon>Tremellomycetes</taxon>
        <taxon>Trichosporonales</taxon>
        <taxon>Trichosporonaceae</taxon>
        <taxon>Apiotrichum</taxon>
    </lineage>
</organism>
<dbReference type="AlphaFoldDB" id="A0A427Y081"/>
<reference evidence="1 2" key="1">
    <citation type="submission" date="2018-11" db="EMBL/GenBank/DDBJ databases">
        <title>Genome sequence of Apiotrichum porosum DSM 27194.</title>
        <authorList>
            <person name="Aliyu H."/>
            <person name="Gorte O."/>
            <person name="Ochsenreither K."/>
        </authorList>
    </citation>
    <scope>NUCLEOTIDE SEQUENCE [LARGE SCALE GENOMIC DNA]</scope>
    <source>
        <strain evidence="1 2">DSM 27194</strain>
    </source>
</reference>
<proteinExistence type="predicted"/>
<sequence length="247" mass="27405">MSVTIKTAPVHDKTFPPSGGELALVSSDGVAFGVTSKVLRQSDVLFDMVQLPGTASTDIQLSDTDIETAKCLTLLLKLATEHRLDINNDQFWAAEDDLFSTLRLAKKYSFDSTYSLGIMSCFGRLSLKSDFQDALQVFRFAALLDEEELSQCAVKIMVDKQHSQSGIKAFDSKTAERDAEWAGAAIKENSLDIATWSVKEASAIPFAYSWAYSRACRAAALPNYRNTPRNTEDIPARFINFLHLMKR</sequence>
<comment type="caution">
    <text evidence="1">The sequence shown here is derived from an EMBL/GenBank/DDBJ whole genome shotgun (WGS) entry which is preliminary data.</text>
</comment>
<name>A0A427Y081_9TREE</name>
<keyword evidence="2" id="KW-1185">Reference proteome</keyword>
<evidence type="ECO:0000313" key="1">
    <source>
        <dbReference type="EMBL" id="RSH84460.1"/>
    </source>
</evidence>
<protein>
    <recommendedName>
        <fullName evidence="3">BTB domain-containing protein</fullName>
    </recommendedName>
</protein>
<accession>A0A427Y081</accession>
<dbReference type="Proteomes" id="UP000279236">
    <property type="component" value="Unassembled WGS sequence"/>
</dbReference>
<dbReference type="GeneID" id="39590524"/>